<accession>A0ABS4BR68</accession>
<gene>
    <name evidence="2" type="ORF">J8H85_04505</name>
</gene>
<dbReference type="EMBL" id="JAGJCB010000003">
    <property type="protein sequence ID" value="MBP0903081.1"/>
    <property type="molecule type" value="Genomic_DNA"/>
</dbReference>
<name>A0ABS4BR68_9FLAO</name>
<evidence type="ECO:0000313" key="3">
    <source>
        <dbReference type="Proteomes" id="UP000670776"/>
    </source>
</evidence>
<evidence type="ECO:0000313" key="2">
    <source>
        <dbReference type="EMBL" id="MBP0903081.1"/>
    </source>
</evidence>
<keyword evidence="3" id="KW-1185">Reference proteome</keyword>
<proteinExistence type="predicted"/>
<dbReference type="RefSeq" id="WP_209653082.1">
    <property type="nucleotide sequence ID" value="NZ_JAGJCB010000003.1"/>
</dbReference>
<dbReference type="InterPro" id="IPR021255">
    <property type="entry name" value="DUF2807"/>
</dbReference>
<reference evidence="2 3" key="1">
    <citation type="submission" date="2021-04" db="EMBL/GenBank/DDBJ databases">
        <title>Mariniflexile gromovii gen. nov., sp. nov., a gliding bacterium isolated from the sea urchin Strongylocentrotus intermedius.</title>
        <authorList>
            <person name="Ko S."/>
            <person name="Le V."/>
            <person name="Ahn C.-Y."/>
            <person name="Oh H.-M."/>
        </authorList>
    </citation>
    <scope>NUCLEOTIDE SEQUENCE [LARGE SCALE GENOMIC DNA]</scope>
    <source>
        <strain evidence="2 3">KCTC 12570</strain>
    </source>
</reference>
<dbReference type="Pfam" id="PF10988">
    <property type="entry name" value="DUF2807"/>
    <property type="match status" value="1"/>
</dbReference>
<feature type="domain" description="Putative auto-transporter adhesin head GIN" evidence="1">
    <location>
        <begin position="41"/>
        <end position="232"/>
    </location>
</feature>
<dbReference type="Gene3D" id="2.160.20.120">
    <property type="match status" value="1"/>
</dbReference>
<organism evidence="2 3">
    <name type="scientific">Mariniflexile gromovii</name>
    <dbReference type="NCBI Taxonomy" id="362523"/>
    <lineage>
        <taxon>Bacteria</taxon>
        <taxon>Pseudomonadati</taxon>
        <taxon>Bacteroidota</taxon>
        <taxon>Flavobacteriia</taxon>
        <taxon>Flavobacteriales</taxon>
        <taxon>Flavobacteriaceae</taxon>
        <taxon>Mariniflexile</taxon>
    </lineage>
</organism>
<sequence length="248" mass="27455">MKKLGYILISVLMMACNSENVGDCFQTTGSIVQQEISVSTFDKILVNRDIELIIKEGIEQKVIIETGKNLLNDVKAVVEEGKLILTDNNTCNYVRDYGVTKVYVTSPNITEIRSSTQYNIISDGVLTYQNLTVLAEDYSAPDSFTNGNFKLQLDNDNFNLVFNNLSNCYISGKTNNLNITLAAGTSRFEGANLIAQNVVFWNRSSNDIIVNPQQSLTGRISGTGNVISVTEPPIVDVQEVYKGRLIFN</sequence>
<protein>
    <submittedName>
        <fullName evidence="2">DUF2807 domain-containing protein</fullName>
    </submittedName>
</protein>
<dbReference type="PROSITE" id="PS51257">
    <property type="entry name" value="PROKAR_LIPOPROTEIN"/>
    <property type="match status" value="1"/>
</dbReference>
<evidence type="ECO:0000259" key="1">
    <source>
        <dbReference type="Pfam" id="PF10988"/>
    </source>
</evidence>
<dbReference type="Proteomes" id="UP000670776">
    <property type="component" value="Unassembled WGS sequence"/>
</dbReference>
<comment type="caution">
    <text evidence="2">The sequence shown here is derived from an EMBL/GenBank/DDBJ whole genome shotgun (WGS) entry which is preliminary data.</text>
</comment>